<dbReference type="PROSITE" id="PS51257">
    <property type="entry name" value="PROKAR_LIPOPROTEIN"/>
    <property type="match status" value="1"/>
</dbReference>
<protein>
    <recommendedName>
        <fullName evidence="3">Lipoprotein</fullName>
    </recommendedName>
</protein>
<gene>
    <name evidence="1" type="ORF">AOC33_01750</name>
</gene>
<dbReference type="RefSeq" id="WP_089514886.1">
    <property type="nucleotide sequence ID" value="NZ_NJGG01000001.1"/>
</dbReference>
<dbReference type="Pfam" id="PF19795">
    <property type="entry name" value="DUF6279"/>
    <property type="match status" value="1"/>
</dbReference>
<reference evidence="1 2" key="1">
    <citation type="submission" date="2017-06" db="EMBL/GenBank/DDBJ databases">
        <title>Reclassification of a Polynucleobacter cosmopolitanus strain isolated from tropical Lake Victoria as Polynucleobacter victoriensis comb. nov.</title>
        <authorList>
            <person name="Hahn M.W."/>
        </authorList>
    </citation>
    <scope>NUCLEOTIDE SEQUENCE [LARGE SCALE GENOMIC DNA]</scope>
    <source>
        <strain evidence="1 2">MWH-MoIso2</strain>
    </source>
</reference>
<keyword evidence="2" id="KW-1185">Reference proteome</keyword>
<evidence type="ECO:0000313" key="1">
    <source>
        <dbReference type="EMBL" id="OXL15848.1"/>
    </source>
</evidence>
<evidence type="ECO:0000313" key="2">
    <source>
        <dbReference type="Proteomes" id="UP000215188"/>
    </source>
</evidence>
<dbReference type="InterPro" id="IPR016875">
    <property type="entry name" value="UCP028200"/>
</dbReference>
<dbReference type="PIRSF" id="PIRSF028200">
    <property type="entry name" value="UCP028200"/>
    <property type="match status" value="1"/>
</dbReference>
<comment type="caution">
    <text evidence="1">The sequence shown here is derived from an EMBL/GenBank/DDBJ whole genome shotgun (WGS) entry which is preliminary data.</text>
</comment>
<dbReference type="OrthoDB" id="5767052at2"/>
<evidence type="ECO:0008006" key="3">
    <source>
        <dbReference type="Google" id="ProtNLM"/>
    </source>
</evidence>
<dbReference type="Proteomes" id="UP000215188">
    <property type="component" value="Unassembled WGS sequence"/>
</dbReference>
<accession>A0A229FW97</accession>
<proteinExistence type="predicted"/>
<organism evidence="1 2">
    <name type="scientific">Polynucleobacter cosmopolitanus</name>
    <dbReference type="NCBI Taxonomy" id="351345"/>
    <lineage>
        <taxon>Bacteria</taxon>
        <taxon>Pseudomonadati</taxon>
        <taxon>Pseudomonadota</taxon>
        <taxon>Betaproteobacteria</taxon>
        <taxon>Burkholderiales</taxon>
        <taxon>Burkholderiaceae</taxon>
        <taxon>Polynucleobacter</taxon>
    </lineage>
</organism>
<sequence length="305" mass="35890">MSLSKPLQTIKITAICCLFLLITACSAVRFVYNQGDTLIRWWIDDHIGLTAEQEFLTRELLEQQFWWHRTEQLTDVSKTLEQLRRQLNRPLSTDEVSQFSDDLKKFIYKIAKKTTPDAAKLFVTLQSNQIETMQKRMQKGNEKFVKEWLPPSLEKQNKVRADKVIDRVEWLFGSINKEQEEKIRQHIKNNPLDMNMVYQERLRRQNDLIKIVKSIQQNKLNQQQAEDLLTTYIKNFEYGTTKEQLEFGKRRSALGVQLSAFITQTMNDEQRKYASGRVETWALDVQELIKESSVLAAKRSALTNR</sequence>
<dbReference type="AlphaFoldDB" id="A0A229FW97"/>
<name>A0A229FW97_9BURK</name>
<dbReference type="EMBL" id="NJGG01000001">
    <property type="protein sequence ID" value="OXL15848.1"/>
    <property type="molecule type" value="Genomic_DNA"/>
</dbReference>